<comment type="caution">
    <text evidence="2">The sequence shown here is derived from an EMBL/GenBank/DDBJ whole genome shotgun (WGS) entry which is preliminary data.</text>
</comment>
<sequence length="220" mass="25978">MFFVPITMYNLVRAMFGKEAFEQPTGRLRSNTKSDTMTKEGYGSGLESKNDATNRQTRDQYLEFTFYPTLKFKTLEELKWVARLELRVKSVPQLMRQGFHWGAANVREEEGYFLSNKGEVEETVEIGRIVVVAREVPALSSFRLHMLSPDMIAASCDRNEEGRYIYNYKFYAPEWNFNTIYDDKPLEGWWPWPKTKQQQEQKQGGNTTDWEKWDTEWSDM</sequence>
<evidence type="ECO:0000256" key="1">
    <source>
        <dbReference type="SAM" id="MobiDB-lite"/>
    </source>
</evidence>
<gene>
    <name evidence="2" type="ORF">PT974_09821</name>
</gene>
<dbReference type="Proteomes" id="UP001338125">
    <property type="component" value="Unassembled WGS sequence"/>
</dbReference>
<protein>
    <submittedName>
        <fullName evidence="2">Uncharacterized protein</fullName>
    </submittedName>
</protein>
<feature type="region of interest" description="Disordered" evidence="1">
    <location>
        <begin position="26"/>
        <end position="54"/>
    </location>
</feature>
<organism evidence="2 3">
    <name type="scientific">Cladobotryum mycophilum</name>
    <dbReference type="NCBI Taxonomy" id="491253"/>
    <lineage>
        <taxon>Eukaryota</taxon>
        <taxon>Fungi</taxon>
        <taxon>Dikarya</taxon>
        <taxon>Ascomycota</taxon>
        <taxon>Pezizomycotina</taxon>
        <taxon>Sordariomycetes</taxon>
        <taxon>Hypocreomycetidae</taxon>
        <taxon>Hypocreales</taxon>
        <taxon>Hypocreaceae</taxon>
        <taxon>Cladobotryum</taxon>
    </lineage>
</organism>
<reference evidence="2 3" key="1">
    <citation type="submission" date="2024-01" db="EMBL/GenBank/DDBJ databases">
        <title>Complete genome of Cladobotryum mycophilum ATHUM6906.</title>
        <authorList>
            <person name="Christinaki A.C."/>
            <person name="Myridakis A.I."/>
            <person name="Kouvelis V.N."/>
        </authorList>
    </citation>
    <scope>NUCLEOTIDE SEQUENCE [LARGE SCALE GENOMIC DNA]</scope>
    <source>
        <strain evidence="2 3">ATHUM6906</strain>
    </source>
</reference>
<proteinExistence type="predicted"/>
<accession>A0ABR0SH83</accession>
<dbReference type="EMBL" id="JAVFKD010000014">
    <property type="protein sequence ID" value="KAK5991537.1"/>
    <property type="molecule type" value="Genomic_DNA"/>
</dbReference>
<feature type="compositionally biased region" description="Basic and acidic residues" evidence="1">
    <location>
        <begin position="209"/>
        <end position="220"/>
    </location>
</feature>
<evidence type="ECO:0000313" key="2">
    <source>
        <dbReference type="EMBL" id="KAK5991537.1"/>
    </source>
</evidence>
<feature type="compositionally biased region" description="Low complexity" evidence="1">
    <location>
        <begin position="194"/>
        <end position="208"/>
    </location>
</feature>
<feature type="region of interest" description="Disordered" evidence="1">
    <location>
        <begin position="194"/>
        <end position="220"/>
    </location>
</feature>
<name>A0ABR0SH83_9HYPO</name>
<keyword evidence="3" id="KW-1185">Reference proteome</keyword>
<evidence type="ECO:0000313" key="3">
    <source>
        <dbReference type="Proteomes" id="UP001338125"/>
    </source>
</evidence>